<proteinExistence type="predicted"/>
<protein>
    <submittedName>
        <fullName evidence="1">Uncharacterized protein</fullName>
    </submittedName>
</protein>
<accession>A0A6J4VQ82</accession>
<sequence>MLHQNPTRQPTLVRENDLRIERRLPVAGEVHVKVGERVEASTLVATGEQTPPATLINVARALDIEPSAAEGRLTKERGQAVHAGEVIARRRRGLRSLTVRSPFDGTFVRFDAHLGTALLRPHATLTELVAHVGGVIEEVEQGRGVTIRTLGSRFYGAFGVGDEAFGVLKIVGGDRQRPLGPELIDNRAARAILAVGGTVSAAALRKAAQVGVRGIIAGSIEESELIGWLGAKEATLWRVGLPDWRIPTADAPLTLVLTEGFGATAMAQPLYDTLTAADGMQGAISGVTRLSGGLLRPEVVVLSRSAGRAGEDLTVPLAALEPGTTVRLLDHDHLGVLATVAEAPRRRRLEGDLLLSALTVTLANGKRMDLPTANVEVLV</sequence>
<reference evidence="1" key="1">
    <citation type="submission" date="2020-02" db="EMBL/GenBank/DDBJ databases">
        <authorList>
            <person name="Meier V. D."/>
        </authorList>
    </citation>
    <scope>NUCLEOTIDE SEQUENCE</scope>
    <source>
        <strain evidence="1">AVDCRST_MAG18</strain>
    </source>
</reference>
<organism evidence="1">
    <name type="scientific">uncultured Thermomicrobiales bacterium</name>
    <dbReference type="NCBI Taxonomy" id="1645740"/>
    <lineage>
        <taxon>Bacteria</taxon>
        <taxon>Pseudomonadati</taxon>
        <taxon>Thermomicrobiota</taxon>
        <taxon>Thermomicrobia</taxon>
        <taxon>Thermomicrobiales</taxon>
        <taxon>environmental samples</taxon>
    </lineage>
</organism>
<name>A0A6J4VQ82_9BACT</name>
<dbReference type="AlphaFoldDB" id="A0A6J4VQ82"/>
<evidence type="ECO:0000313" key="1">
    <source>
        <dbReference type="EMBL" id="CAA9584956.1"/>
    </source>
</evidence>
<gene>
    <name evidence="1" type="ORF">AVDCRST_MAG18-3687</name>
</gene>
<dbReference type="EMBL" id="CADCWN010000292">
    <property type="protein sequence ID" value="CAA9584956.1"/>
    <property type="molecule type" value="Genomic_DNA"/>
</dbReference>